<dbReference type="InterPro" id="IPR051044">
    <property type="entry name" value="MAG_DAG_Lipase"/>
</dbReference>
<dbReference type="Gene3D" id="3.40.50.1820">
    <property type="entry name" value="alpha/beta hydrolase"/>
    <property type="match status" value="1"/>
</dbReference>
<dbReference type="SUPFAM" id="SSF53474">
    <property type="entry name" value="alpha/beta-Hydrolases"/>
    <property type="match status" value="1"/>
</dbReference>
<dbReference type="AlphaFoldDB" id="A0A1D9MEF0"/>
<reference evidence="2 3" key="1">
    <citation type="submission" date="2016-10" db="EMBL/GenBank/DDBJ databases">
        <title>Rhodobacter sp. LPB0142, isolated from sea water.</title>
        <authorList>
            <person name="Kim E."/>
            <person name="Yi H."/>
        </authorList>
    </citation>
    <scope>NUCLEOTIDE SEQUENCE [LARGE SCALE GENOMIC DNA]</scope>
    <source>
        <strain evidence="2 3">LPB0142</strain>
    </source>
</reference>
<protein>
    <recommendedName>
        <fullName evidence="1">Serine aminopeptidase S33 domain-containing protein</fullName>
    </recommendedName>
</protein>
<gene>
    <name evidence="2" type="ORF">LPB142_13170</name>
</gene>
<evidence type="ECO:0000313" key="3">
    <source>
        <dbReference type="Proteomes" id="UP000176562"/>
    </source>
</evidence>
<dbReference type="Pfam" id="PF12146">
    <property type="entry name" value="Hydrolase_4"/>
    <property type="match status" value="1"/>
</dbReference>
<dbReference type="PANTHER" id="PTHR11614">
    <property type="entry name" value="PHOSPHOLIPASE-RELATED"/>
    <property type="match status" value="1"/>
</dbReference>
<dbReference type="KEGG" id="rhp:LPB142_13170"/>
<name>A0A1D9MEF0_9RHOB</name>
<feature type="domain" description="Serine aminopeptidase S33" evidence="1">
    <location>
        <begin position="53"/>
        <end position="305"/>
    </location>
</feature>
<evidence type="ECO:0000259" key="1">
    <source>
        <dbReference type="Pfam" id="PF12146"/>
    </source>
</evidence>
<dbReference type="InterPro" id="IPR029058">
    <property type="entry name" value="AB_hydrolase_fold"/>
</dbReference>
<dbReference type="EMBL" id="CP017781">
    <property type="protein sequence ID" value="AOZ70150.1"/>
    <property type="molecule type" value="Genomic_DNA"/>
</dbReference>
<proteinExistence type="predicted"/>
<dbReference type="RefSeq" id="WP_071166644.1">
    <property type="nucleotide sequence ID" value="NZ_CP017781.1"/>
</dbReference>
<dbReference type="InterPro" id="IPR022742">
    <property type="entry name" value="Hydrolase_4"/>
</dbReference>
<dbReference type="STRING" id="1850250.LPB142_13170"/>
<evidence type="ECO:0000313" key="2">
    <source>
        <dbReference type="EMBL" id="AOZ70150.1"/>
    </source>
</evidence>
<sequence>MSESLLRGAPLEPAPLHEEIARGPAGGRAFWLYAEDHVRIRAALWPAAPGAAAPRGTVFLFPGRTEYIEKYGPTAVRLSAAGYACLTLDWRGQGLADRPLDDPFKGHVGRFSEFQTDVAALYRLAEALDLPRPWGLLSHSMGGAIALRTLMGAHPFATAAFSAPMWGIGLPRPLRAVARPLARLLHDSALSRLYAPGTGPETYVLAQPFADNLLTTDPAVWAMLIEQVGAVPGLILSGPSLQWVAEGILECADLATRPPPRLPVYIGLGAEERIVEPAAVRAQAARWREARLEIFPGAQHELMMEGGATRTGFLDAALALFEAMPR</sequence>
<keyword evidence="3" id="KW-1185">Reference proteome</keyword>
<dbReference type="Proteomes" id="UP000176562">
    <property type="component" value="Chromosome"/>
</dbReference>
<accession>A0A1D9MEF0</accession>
<organism evidence="2 3">
    <name type="scientific">Rhodobacter xanthinilyticus</name>
    <dbReference type="NCBI Taxonomy" id="1850250"/>
    <lineage>
        <taxon>Bacteria</taxon>
        <taxon>Pseudomonadati</taxon>
        <taxon>Pseudomonadota</taxon>
        <taxon>Alphaproteobacteria</taxon>
        <taxon>Rhodobacterales</taxon>
        <taxon>Rhodobacter group</taxon>
        <taxon>Rhodobacter</taxon>
    </lineage>
</organism>